<proteinExistence type="predicted"/>
<reference evidence="1 2" key="1">
    <citation type="journal article" date="2020" name="ISME J.">
        <title>Comparative genomics reveals insights into cyanobacterial evolution and habitat adaptation.</title>
        <authorList>
            <person name="Chen M.Y."/>
            <person name="Teng W.K."/>
            <person name="Zhao L."/>
            <person name="Hu C.X."/>
            <person name="Zhou Y.K."/>
            <person name="Han B.P."/>
            <person name="Song L.R."/>
            <person name="Shu W.S."/>
        </authorList>
    </citation>
    <scope>NUCLEOTIDE SEQUENCE [LARGE SCALE GENOMIC DNA]</scope>
    <source>
        <strain evidence="1 2">FACHB-1370</strain>
    </source>
</reference>
<comment type="caution">
    <text evidence="1">The sequence shown here is derived from an EMBL/GenBank/DDBJ whole genome shotgun (WGS) entry which is preliminary data.</text>
</comment>
<accession>A0ABR8EB24</accession>
<dbReference type="EMBL" id="JACJSK010000003">
    <property type="protein sequence ID" value="MBD2542821.1"/>
    <property type="molecule type" value="Genomic_DNA"/>
</dbReference>
<evidence type="ECO:0000313" key="2">
    <source>
        <dbReference type="Proteomes" id="UP000641954"/>
    </source>
</evidence>
<dbReference type="RefSeq" id="WP_190877122.1">
    <property type="nucleotide sequence ID" value="NZ_JACJSK010000003.1"/>
</dbReference>
<name>A0ABR8EB24_9CYAN</name>
<dbReference type="Proteomes" id="UP000641954">
    <property type="component" value="Unassembled WGS sequence"/>
</dbReference>
<gene>
    <name evidence="1" type="ORF">H6G72_02890</name>
</gene>
<sequence length="60" mass="6705">METGIHPKIYVPHSEEKRHIKIAILSTAIAFEKETTKKPGFSEDFGGVVRNRVSLKILVG</sequence>
<protein>
    <submittedName>
        <fullName evidence="1">Uncharacterized protein</fullName>
    </submittedName>
</protein>
<keyword evidence="2" id="KW-1185">Reference proteome</keyword>
<organism evidence="1 2">
    <name type="scientific">Planktothricoides raciborskii FACHB-1370</name>
    <dbReference type="NCBI Taxonomy" id="2949576"/>
    <lineage>
        <taxon>Bacteria</taxon>
        <taxon>Bacillati</taxon>
        <taxon>Cyanobacteriota</taxon>
        <taxon>Cyanophyceae</taxon>
        <taxon>Oscillatoriophycideae</taxon>
        <taxon>Oscillatoriales</taxon>
        <taxon>Oscillatoriaceae</taxon>
        <taxon>Planktothricoides</taxon>
    </lineage>
</organism>
<evidence type="ECO:0000313" key="1">
    <source>
        <dbReference type="EMBL" id="MBD2542821.1"/>
    </source>
</evidence>